<dbReference type="EMBL" id="KE525275">
    <property type="protein sequence ID" value="KFB44383.1"/>
    <property type="molecule type" value="Genomic_DNA"/>
</dbReference>
<reference evidence="2" key="2">
    <citation type="submission" date="2020-05" db="UniProtKB">
        <authorList>
            <consortium name="EnsemblMetazoa"/>
        </authorList>
    </citation>
    <scope>IDENTIFICATION</scope>
</reference>
<keyword evidence="3" id="KW-1185">Reference proteome</keyword>
<dbReference type="EnsemblMetazoa" id="ASIC012326-RA">
    <property type="protein sequence ID" value="ASIC012326-PA"/>
    <property type="gene ID" value="ASIC012326"/>
</dbReference>
<gene>
    <name evidence="1" type="ORF">ZHAS_00012326</name>
</gene>
<evidence type="ECO:0000313" key="3">
    <source>
        <dbReference type="Proteomes" id="UP000030765"/>
    </source>
</evidence>
<evidence type="ECO:0000313" key="2">
    <source>
        <dbReference type="EnsemblMetazoa" id="ASIC012326-PA"/>
    </source>
</evidence>
<dbReference type="VEuPathDB" id="VectorBase:ASIC012326"/>
<proteinExistence type="predicted"/>
<sequence>MTHLGASDEDNSYWTKVCVGGSTMLASFTQNGIFDSSRQDLPQLTKLWTVPVLPARNALKGLTGYETLNSCRLNLAPVPCLLPADQQDVLPRFQRGFLGAFTLETSQEETIQQPLRHWTAVGWKVSSRLLLDFHIHPDQPP</sequence>
<evidence type="ECO:0000313" key="1">
    <source>
        <dbReference type="EMBL" id="KFB44383.1"/>
    </source>
</evidence>
<dbReference type="Proteomes" id="UP000030765">
    <property type="component" value="Unassembled WGS sequence"/>
</dbReference>
<accession>A0A084W2D9</accession>
<organism evidence="1">
    <name type="scientific">Anopheles sinensis</name>
    <name type="common">Mosquito</name>
    <dbReference type="NCBI Taxonomy" id="74873"/>
    <lineage>
        <taxon>Eukaryota</taxon>
        <taxon>Metazoa</taxon>
        <taxon>Ecdysozoa</taxon>
        <taxon>Arthropoda</taxon>
        <taxon>Hexapoda</taxon>
        <taxon>Insecta</taxon>
        <taxon>Pterygota</taxon>
        <taxon>Neoptera</taxon>
        <taxon>Endopterygota</taxon>
        <taxon>Diptera</taxon>
        <taxon>Nematocera</taxon>
        <taxon>Culicoidea</taxon>
        <taxon>Culicidae</taxon>
        <taxon>Anophelinae</taxon>
        <taxon>Anopheles</taxon>
    </lineage>
</organism>
<dbReference type="AlphaFoldDB" id="A0A084W2D9"/>
<dbReference type="EMBL" id="ATLV01019608">
    <property type="status" value="NOT_ANNOTATED_CDS"/>
    <property type="molecule type" value="Genomic_DNA"/>
</dbReference>
<reference evidence="1 3" key="1">
    <citation type="journal article" date="2014" name="BMC Genomics">
        <title>Genome sequence of Anopheles sinensis provides insight into genetics basis of mosquito competence for malaria parasites.</title>
        <authorList>
            <person name="Zhou D."/>
            <person name="Zhang D."/>
            <person name="Ding G."/>
            <person name="Shi L."/>
            <person name="Hou Q."/>
            <person name="Ye Y."/>
            <person name="Xu Y."/>
            <person name="Zhou H."/>
            <person name="Xiong C."/>
            <person name="Li S."/>
            <person name="Yu J."/>
            <person name="Hong S."/>
            <person name="Yu X."/>
            <person name="Zou P."/>
            <person name="Chen C."/>
            <person name="Chang X."/>
            <person name="Wang W."/>
            <person name="Lv Y."/>
            <person name="Sun Y."/>
            <person name="Ma L."/>
            <person name="Shen B."/>
            <person name="Zhu C."/>
        </authorList>
    </citation>
    <scope>NUCLEOTIDE SEQUENCE [LARGE SCALE GENOMIC DNA]</scope>
</reference>
<protein>
    <submittedName>
        <fullName evidence="1 2">Uncharacterized protein</fullName>
    </submittedName>
</protein>
<name>A0A084W2D9_ANOSI</name>